<dbReference type="Proteomes" id="UP000720189">
    <property type="component" value="Unassembled WGS sequence"/>
</dbReference>
<dbReference type="RefSeq" id="XP_046053122.1">
    <property type="nucleotide sequence ID" value="XM_046192116.1"/>
</dbReference>
<feature type="compositionally biased region" description="Polar residues" evidence="1">
    <location>
        <begin position="199"/>
        <end position="216"/>
    </location>
</feature>
<gene>
    <name evidence="2" type="ORF">BKA55DRAFT_560807</name>
</gene>
<accession>A0A9P9HPE5</accession>
<dbReference type="Gene3D" id="1.10.287.1490">
    <property type="match status" value="1"/>
</dbReference>
<proteinExistence type="predicted"/>
<organism evidence="2 3">
    <name type="scientific">Fusarium redolens</name>
    <dbReference type="NCBI Taxonomy" id="48865"/>
    <lineage>
        <taxon>Eukaryota</taxon>
        <taxon>Fungi</taxon>
        <taxon>Dikarya</taxon>
        <taxon>Ascomycota</taxon>
        <taxon>Pezizomycotina</taxon>
        <taxon>Sordariomycetes</taxon>
        <taxon>Hypocreomycetidae</taxon>
        <taxon>Hypocreales</taxon>
        <taxon>Nectriaceae</taxon>
        <taxon>Fusarium</taxon>
        <taxon>Fusarium redolens species complex</taxon>
    </lineage>
</organism>
<feature type="region of interest" description="Disordered" evidence="1">
    <location>
        <begin position="32"/>
        <end position="74"/>
    </location>
</feature>
<evidence type="ECO:0000256" key="1">
    <source>
        <dbReference type="SAM" id="MobiDB-lite"/>
    </source>
</evidence>
<reference evidence="2" key="1">
    <citation type="journal article" date="2021" name="Nat. Commun.">
        <title>Genetic determinants of endophytism in the Arabidopsis root mycobiome.</title>
        <authorList>
            <person name="Mesny F."/>
            <person name="Miyauchi S."/>
            <person name="Thiergart T."/>
            <person name="Pickel B."/>
            <person name="Atanasova L."/>
            <person name="Karlsson M."/>
            <person name="Huettel B."/>
            <person name="Barry K.W."/>
            <person name="Haridas S."/>
            <person name="Chen C."/>
            <person name="Bauer D."/>
            <person name="Andreopoulos W."/>
            <person name="Pangilinan J."/>
            <person name="LaButti K."/>
            <person name="Riley R."/>
            <person name="Lipzen A."/>
            <person name="Clum A."/>
            <person name="Drula E."/>
            <person name="Henrissat B."/>
            <person name="Kohler A."/>
            <person name="Grigoriev I.V."/>
            <person name="Martin F.M."/>
            <person name="Hacquard S."/>
        </authorList>
    </citation>
    <scope>NUCLEOTIDE SEQUENCE</scope>
    <source>
        <strain evidence="2">MPI-CAGE-AT-0023</strain>
    </source>
</reference>
<name>A0A9P9HPE5_FUSRE</name>
<sequence>MLEKEAALVASRQQERQLSMELQSIKNEISSYKNSRKSMNKELADAKKDLEQSRGRVTEQSTRLQEANDKVRELSKELERSKQEILDMGKASEQAGRNYQSLWSRYNRLQESNQNNQHCQQSTAQWPPLPSSSRGFRFDEPPQEINPIFDFRRGAYQQGSHVDVAQRFGTPTYSTAKFGTVSTILPGGSRSFSFDGSSQPKTTFNGFGAATLQQNPQPIPPSGTGNQKRQQDNQPQQGAADPKRLKRET</sequence>
<dbReference type="EMBL" id="JAGMUX010000004">
    <property type="protein sequence ID" value="KAH7261245.1"/>
    <property type="molecule type" value="Genomic_DNA"/>
</dbReference>
<protein>
    <submittedName>
        <fullName evidence="2">Uncharacterized protein</fullName>
    </submittedName>
</protein>
<feature type="compositionally biased region" description="Basic and acidic residues" evidence="1">
    <location>
        <begin position="39"/>
        <end position="57"/>
    </location>
</feature>
<comment type="caution">
    <text evidence="2">The sequence shown here is derived from an EMBL/GenBank/DDBJ whole genome shotgun (WGS) entry which is preliminary data.</text>
</comment>
<dbReference type="AlphaFoldDB" id="A0A9P9HPE5"/>
<evidence type="ECO:0000313" key="2">
    <source>
        <dbReference type="EMBL" id="KAH7261245.1"/>
    </source>
</evidence>
<dbReference type="OrthoDB" id="5085888at2759"/>
<dbReference type="GeneID" id="70222070"/>
<evidence type="ECO:0000313" key="3">
    <source>
        <dbReference type="Proteomes" id="UP000720189"/>
    </source>
</evidence>
<feature type="region of interest" description="Disordered" evidence="1">
    <location>
        <begin position="195"/>
        <end position="249"/>
    </location>
</feature>
<keyword evidence="3" id="KW-1185">Reference proteome</keyword>